<evidence type="ECO:0000256" key="1">
    <source>
        <dbReference type="SAM" id="MobiDB-lite"/>
    </source>
</evidence>
<dbReference type="RefSeq" id="WP_089652307.1">
    <property type="nucleotide sequence ID" value="NZ_FNIZ01000008.1"/>
</dbReference>
<evidence type="ECO:0000313" key="2">
    <source>
        <dbReference type="EMBL" id="SDO79605.1"/>
    </source>
</evidence>
<evidence type="ECO:0008006" key="4">
    <source>
        <dbReference type="Google" id="ProtNLM"/>
    </source>
</evidence>
<sequence length="121" mass="13975">MARKKSQKLQDELIQEEIEKINSNFAELPEDKRKIAQRLIERIAFMTITLQILEDTIKAKGPTYNFTQGSQKMLVENPAQKSYNAMINRYTAAYDKLFSLLPKDDPDPKDSDGFDSFVAKR</sequence>
<proteinExistence type="predicted"/>
<dbReference type="OrthoDB" id="3196710at2"/>
<dbReference type="AlphaFoldDB" id="A0A1H0MH05"/>
<organism evidence="2 3">
    <name type="scientific">Halobacillus aidingensis</name>
    <dbReference type="NCBI Taxonomy" id="240303"/>
    <lineage>
        <taxon>Bacteria</taxon>
        <taxon>Bacillati</taxon>
        <taxon>Bacillota</taxon>
        <taxon>Bacilli</taxon>
        <taxon>Bacillales</taxon>
        <taxon>Bacillaceae</taxon>
        <taxon>Halobacillus</taxon>
    </lineage>
</organism>
<dbReference type="Proteomes" id="UP000198860">
    <property type="component" value="Unassembled WGS sequence"/>
</dbReference>
<evidence type="ECO:0000313" key="3">
    <source>
        <dbReference type="Proteomes" id="UP000198860"/>
    </source>
</evidence>
<dbReference type="EMBL" id="FNIZ01000008">
    <property type="protein sequence ID" value="SDO79605.1"/>
    <property type="molecule type" value="Genomic_DNA"/>
</dbReference>
<accession>A0A1H0MH05</accession>
<feature type="region of interest" description="Disordered" evidence="1">
    <location>
        <begin position="102"/>
        <end position="121"/>
    </location>
</feature>
<gene>
    <name evidence="2" type="ORF">SAMN05421677_10833</name>
</gene>
<name>A0A1H0MH05_HALAD</name>
<keyword evidence="3" id="KW-1185">Reference proteome</keyword>
<feature type="compositionally biased region" description="Basic and acidic residues" evidence="1">
    <location>
        <begin position="102"/>
        <end position="112"/>
    </location>
</feature>
<dbReference type="STRING" id="240303.SAMN05421677_10833"/>
<reference evidence="3" key="1">
    <citation type="submission" date="2016-10" db="EMBL/GenBank/DDBJ databases">
        <authorList>
            <person name="Varghese N."/>
            <person name="Submissions S."/>
        </authorList>
    </citation>
    <scope>NUCLEOTIDE SEQUENCE [LARGE SCALE GENOMIC DNA]</scope>
    <source>
        <strain evidence="3">CGMCC 1.3703</strain>
    </source>
</reference>
<protein>
    <recommendedName>
        <fullName evidence="4">Phage terminase, small subunit</fullName>
    </recommendedName>
</protein>